<accession>A0AAW1JU76</accession>
<evidence type="ECO:0000313" key="2">
    <source>
        <dbReference type="Proteomes" id="UP001443914"/>
    </source>
</evidence>
<dbReference type="AlphaFoldDB" id="A0AAW1JU76"/>
<keyword evidence="2" id="KW-1185">Reference proteome</keyword>
<sequence length="99" mass="11518">MMGNCCMSGSSKATVWAEDDRGPIVSKKPDEKEGGRVIIRISKRQLDKFLREVNKSNELKSMKLTTNQTLQKIIEKSEHFEVHHLRYWKPTLPSIQEIY</sequence>
<dbReference type="PANTHER" id="PTHR33647">
    <property type="entry name" value="OS01G0793900 PROTEIN"/>
    <property type="match status" value="1"/>
</dbReference>
<dbReference type="PANTHER" id="PTHR33647:SF10">
    <property type="entry name" value="DUF4228 DOMAIN-CONTAINING PROTEIN"/>
    <property type="match status" value="1"/>
</dbReference>
<evidence type="ECO:0000313" key="1">
    <source>
        <dbReference type="EMBL" id="KAK9706421.1"/>
    </source>
</evidence>
<dbReference type="Proteomes" id="UP001443914">
    <property type="component" value="Unassembled WGS sequence"/>
</dbReference>
<gene>
    <name evidence="1" type="ORF">RND81_07G123400</name>
</gene>
<organism evidence="1 2">
    <name type="scientific">Saponaria officinalis</name>
    <name type="common">Common soapwort</name>
    <name type="synonym">Lychnis saponaria</name>
    <dbReference type="NCBI Taxonomy" id="3572"/>
    <lineage>
        <taxon>Eukaryota</taxon>
        <taxon>Viridiplantae</taxon>
        <taxon>Streptophyta</taxon>
        <taxon>Embryophyta</taxon>
        <taxon>Tracheophyta</taxon>
        <taxon>Spermatophyta</taxon>
        <taxon>Magnoliopsida</taxon>
        <taxon>eudicotyledons</taxon>
        <taxon>Gunneridae</taxon>
        <taxon>Pentapetalae</taxon>
        <taxon>Caryophyllales</taxon>
        <taxon>Caryophyllaceae</taxon>
        <taxon>Caryophylleae</taxon>
        <taxon>Saponaria</taxon>
    </lineage>
</organism>
<proteinExistence type="predicted"/>
<protein>
    <submittedName>
        <fullName evidence="1">Uncharacterized protein</fullName>
    </submittedName>
</protein>
<dbReference type="EMBL" id="JBDFQZ010000007">
    <property type="protein sequence ID" value="KAK9706421.1"/>
    <property type="molecule type" value="Genomic_DNA"/>
</dbReference>
<comment type="caution">
    <text evidence="1">The sequence shown here is derived from an EMBL/GenBank/DDBJ whole genome shotgun (WGS) entry which is preliminary data.</text>
</comment>
<name>A0AAW1JU76_SAPOF</name>
<reference evidence="1" key="1">
    <citation type="submission" date="2024-03" db="EMBL/GenBank/DDBJ databases">
        <title>WGS assembly of Saponaria officinalis var. Norfolk2.</title>
        <authorList>
            <person name="Jenkins J."/>
            <person name="Shu S."/>
            <person name="Grimwood J."/>
            <person name="Barry K."/>
            <person name="Goodstein D."/>
            <person name="Schmutz J."/>
            <person name="Leebens-Mack J."/>
            <person name="Osbourn A."/>
        </authorList>
    </citation>
    <scope>NUCLEOTIDE SEQUENCE [LARGE SCALE GENOMIC DNA]</scope>
    <source>
        <strain evidence="1">JIC</strain>
    </source>
</reference>